<feature type="transmembrane region" description="Helical" evidence="7">
    <location>
        <begin position="106"/>
        <end position="127"/>
    </location>
</feature>
<accession>A0ABX0G7U2</accession>
<feature type="transmembrane region" description="Helical" evidence="7">
    <location>
        <begin position="21"/>
        <end position="41"/>
    </location>
</feature>
<evidence type="ECO:0000313" key="9">
    <source>
        <dbReference type="Proteomes" id="UP001515660"/>
    </source>
</evidence>
<keyword evidence="5 7" id="KW-1133">Transmembrane helix</keyword>
<evidence type="ECO:0000256" key="5">
    <source>
        <dbReference type="ARBA" id="ARBA00022989"/>
    </source>
</evidence>
<feature type="transmembrane region" description="Helical" evidence="7">
    <location>
        <begin position="78"/>
        <end position="99"/>
    </location>
</feature>
<protein>
    <submittedName>
        <fullName evidence="8">DoxX family membrane protein</fullName>
    </submittedName>
</protein>
<dbReference type="PANTHER" id="PTHR33452">
    <property type="entry name" value="OXIDOREDUCTASE CATD-RELATED"/>
    <property type="match status" value="1"/>
</dbReference>
<dbReference type="InterPro" id="IPR051907">
    <property type="entry name" value="DoxX-like_oxidoreductase"/>
</dbReference>
<name>A0ABX0G7U2_9RHOB</name>
<sequence>MNAVIGIYRALAGLAARQGDWLLPTLARLVFAGVLFGYFWASAMTKLEGLFTPSTGAYAQIFPRAFEAVGYDVGQLGLWHWLVVLAGSWAELALPVLIVLGLLTRLAALGMIGFVLVQSLTDIWGHGAAAGTWFDRASDALILDQRALWLLLFAVLLCKGGGAISADRVLGVEPTRLAA</sequence>
<dbReference type="Proteomes" id="UP001515660">
    <property type="component" value="Unassembled WGS sequence"/>
</dbReference>
<evidence type="ECO:0000256" key="4">
    <source>
        <dbReference type="ARBA" id="ARBA00022692"/>
    </source>
</evidence>
<dbReference type="Pfam" id="PF07681">
    <property type="entry name" value="DoxX"/>
    <property type="match status" value="1"/>
</dbReference>
<evidence type="ECO:0000256" key="1">
    <source>
        <dbReference type="ARBA" id="ARBA00004651"/>
    </source>
</evidence>
<comment type="caution">
    <text evidence="8">The sequence shown here is derived from an EMBL/GenBank/DDBJ whole genome shotgun (WGS) entry which is preliminary data.</text>
</comment>
<evidence type="ECO:0000256" key="6">
    <source>
        <dbReference type="ARBA" id="ARBA00023136"/>
    </source>
</evidence>
<evidence type="ECO:0000256" key="2">
    <source>
        <dbReference type="ARBA" id="ARBA00006679"/>
    </source>
</evidence>
<evidence type="ECO:0000313" key="8">
    <source>
        <dbReference type="EMBL" id="NHB76947.1"/>
    </source>
</evidence>
<keyword evidence="3" id="KW-1003">Cell membrane</keyword>
<evidence type="ECO:0000256" key="3">
    <source>
        <dbReference type="ARBA" id="ARBA00022475"/>
    </source>
</evidence>
<dbReference type="EMBL" id="JAANHS010000006">
    <property type="protein sequence ID" value="NHB76947.1"/>
    <property type="molecule type" value="Genomic_DNA"/>
</dbReference>
<keyword evidence="4 7" id="KW-0812">Transmembrane</keyword>
<keyword evidence="9" id="KW-1185">Reference proteome</keyword>
<comment type="subcellular location">
    <subcellularLocation>
        <location evidence="1">Cell membrane</location>
        <topology evidence="1">Multi-pass membrane protein</topology>
    </subcellularLocation>
</comment>
<proteinExistence type="inferred from homology"/>
<evidence type="ECO:0000256" key="7">
    <source>
        <dbReference type="SAM" id="Phobius"/>
    </source>
</evidence>
<reference evidence="8 9" key="1">
    <citation type="journal article" date="2022" name="Microorganisms">
        <title>Genome Sequence and Characterization of a Xanthorhodopsin-Containing, Aerobic Anoxygenic Phototrophic Rhodobacter Species, Isolated from Mesophilic Conditions at Yellowstone National Park.</title>
        <authorList>
            <person name="Kyndt J.A."/>
            <person name="Robertson S."/>
            <person name="Shoffstall I.B."/>
            <person name="Ramaley R.F."/>
            <person name="Meyer T.E."/>
        </authorList>
    </citation>
    <scope>NUCLEOTIDE SEQUENCE [LARGE SCALE GENOMIC DNA]</scope>
    <source>
        <strain evidence="8 9">M37P</strain>
    </source>
</reference>
<dbReference type="PANTHER" id="PTHR33452:SF1">
    <property type="entry name" value="INNER MEMBRANE PROTEIN YPHA-RELATED"/>
    <property type="match status" value="1"/>
</dbReference>
<dbReference type="InterPro" id="IPR032808">
    <property type="entry name" value="DoxX"/>
</dbReference>
<dbReference type="RefSeq" id="WP_166402983.1">
    <property type="nucleotide sequence ID" value="NZ_JAANHS010000006.1"/>
</dbReference>
<gene>
    <name evidence="8" type="ORF">G8O29_09370</name>
</gene>
<organism evidence="8 9">
    <name type="scientific">Rhodobacter calidifons</name>
    <dbReference type="NCBI Taxonomy" id="2715277"/>
    <lineage>
        <taxon>Bacteria</taxon>
        <taxon>Pseudomonadati</taxon>
        <taxon>Pseudomonadota</taxon>
        <taxon>Alphaproteobacteria</taxon>
        <taxon>Rhodobacterales</taxon>
        <taxon>Rhodobacter group</taxon>
        <taxon>Rhodobacter</taxon>
    </lineage>
</organism>
<keyword evidence="6 7" id="KW-0472">Membrane</keyword>
<feature type="transmembrane region" description="Helical" evidence="7">
    <location>
        <begin position="147"/>
        <end position="166"/>
    </location>
</feature>
<comment type="similarity">
    <text evidence="2">Belongs to the DoxX family.</text>
</comment>